<keyword evidence="7 12" id="KW-0028">Amino-acid biosynthesis</keyword>
<reference evidence="14 15" key="2">
    <citation type="submission" date="2016-05" db="EMBL/GenBank/DDBJ databases">
        <title>Lineage-specific infection strategies underlie the spectrum of fungal disease in amphibians.</title>
        <authorList>
            <person name="Cuomo C.A."/>
            <person name="Farrer R.A."/>
            <person name="James T."/>
            <person name="Longcore J."/>
            <person name="Birren B."/>
        </authorList>
    </citation>
    <scope>NUCLEOTIDE SEQUENCE [LARGE SCALE GENOMIC DNA]</scope>
    <source>
        <strain evidence="14 15">JEL423</strain>
    </source>
</reference>
<comment type="catalytic activity">
    <reaction evidence="11">
        <text>chorismate = prephenate</text>
        <dbReference type="Rhea" id="RHEA:13897"/>
        <dbReference type="ChEBI" id="CHEBI:29748"/>
        <dbReference type="ChEBI" id="CHEBI:29934"/>
        <dbReference type="EC" id="5.4.99.5"/>
    </reaction>
    <physiologicalReaction direction="left-to-right" evidence="11">
        <dbReference type="Rhea" id="RHEA:13898"/>
    </physiologicalReaction>
</comment>
<dbReference type="InterPro" id="IPR008238">
    <property type="entry name" value="Chorismate_mutase_AroQ_euk"/>
</dbReference>
<dbReference type="GO" id="GO:0006571">
    <property type="term" value="P:tyrosine biosynthetic process"/>
    <property type="evidence" value="ECO:0007669"/>
    <property type="project" value="UniProtKB-KW"/>
</dbReference>
<dbReference type="PROSITE" id="PS51169">
    <property type="entry name" value="CHORISMATE_MUT_3"/>
    <property type="match status" value="1"/>
</dbReference>
<dbReference type="UniPathway" id="UPA00120">
    <property type="reaction ID" value="UER00203"/>
</dbReference>
<dbReference type="PIRSF" id="PIRSF017318">
    <property type="entry name" value="Chor_mut_AroQ_eu"/>
    <property type="match status" value="1"/>
</dbReference>
<dbReference type="PANTHER" id="PTHR21145:SF12">
    <property type="entry name" value="CHORISMATE MUTASE"/>
    <property type="match status" value="1"/>
</dbReference>
<dbReference type="Pfam" id="PF01817">
    <property type="entry name" value="CM_2"/>
    <property type="match status" value="1"/>
</dbReference>
<keyword evidence="9" id="KW-0584">Phenylalanine biosynthesis</keyword>
<evidence type="ECO:0000259" key="13">
    <source>
        <dbReference type="Pfam" id="PF01817"/>
    </source>
</evidence>
<dbReference type="STRING" id="403673.A0A177WA16"/>
<evidence type="ECO:0000256" key="9">
    <source>
        <dbReference type="ARBA" id="ARBA00023222"/>
    </source>
</evidence>
<organism evidence="14 15">
    <name type="scientific">Batrachochytrium dendrobatidis (strain JEL423)</name>
    <dbReference type="NCBI Taxonomy" id="403673"/>
    <lineage>
        <taxon>Eukaryota</taxon>
        <taxon>Fungi</taxon>
        <taxon>Fungi incertae sedis</taxon>
        <taxon>Chytridiomycota</taxon>
        <taxon>Chytridiomycota incertae sedis</taxon>
        <taxon>Chytridiomycetes</taxon>
        <taxon>Rhizophydiales</taxon>
        <taxon>Rhizophydiales incertae sedis</taxon>
        <taxon>Batrachochytrium</taxon>
    </lineage>
</organism>
<dbReference type="PANTHER" id="PTHR21145">
    <property type="entry name" value="CHORISMATE MUTASE"/>
    <property type="match status" value="1"/>
</dbReference>
<dbReference type="VEuPathDB" id="FungiDB:BDEG_20724"/>
<accession>A0A177WA16</accession>
<evidence type="ECO:0000313" key="15">
    <source>
        <dbReference type="Proteomes" id="UP000077115"/>
    </source>
</evidence>
<name>A0A177WA16_BATDL</name>
<evidence type="ECO:0000256" key="5">
    <source>
        <dbReference type="ARBA" id="ARBA00022490"/>
    </source>
</evidence>
<keyword evidence="10 12" id="KW-0413">Isomerase</keyword>
<dbReference type="EC" id="5.4.99.5" evidence="3 12"/>
<dbReference type="InterPro" id="IPR002701">
    <property type="entry name" value="CM_II_prokaryot"/>
</dbReference>
<evidence type="ECO:0000256" key="11">
    <source>
        <dbReference type="ARBA" id="ARBA00023979"/>
    </source>
</evidence>
<proteinExistence type="predicted"/>
<dbReference type="OrthoDB" id="191918at2759"/>
<dbReference type="GO" id="GO:0004106">
    <property type="term" value="F:chorismate mutase activity"/>
    <property type="evidence" value="ECO:0007669"/>
    <property type="project" value="UniProtKB-UniRule"/>
</dbReference>
<keyword evidence="5" id="KW-0963">Cytoplasm</keyword>
<dbReference type="Gene3D" id="1.10.590.10">
    <property type="entry name" value="Chorismate mutase, AroQ class superfamily, eukaryotic"/>
    <property type="match status" value="1"/>
</dbReference>
<evidence type="ECO:0000256" key="10">
    <source>
        <dbReference type="ARBA" id="ARBA00023235"/>
    </source>
</evidence>
<evidence type="ECO:0000256" key="12">
    <source>
        <dbReference type="PIRNR" id="PIRNR017318"/>
    </source>
</evidence>
<evidence type="ECO:0000313" key="14">
    <source>
        <dbReference type="EMBL" id="OAJ36562.1"/>
    </source>
</evidence>
<dbReference type="Proteomes" id="UP000077115">
    <property type="component" value="Unassembled WGS sequence"/>
</dbReference>
<dbReference type="GO" id="GO:0046417">
    <property type="term" value="P:chorismate metabolic process"/>
    <property type="evidence" value="ECO:0007669"/>
    <property type="project" value="InterPro"/>
</dbReference>
<feature type="domain" description="Chorismate mutase" evidence="13">
    <location>
        <begin position="135"/>
        <end position="244"/>
    </location>
</feature>
<keyword evidence="8 12" id="KW-0057">Aromatic amino acid biosynthesis</keyword>
<reference evidence="14 15" key="1">
    <citation type="submission" date="2006-10" db="EMBL/GenBank/DDBJ databases">
        <title>The Genome Sequence of Batrachochytrium dendrobatidis JEL423.</title>
        <authorList>
            <consortium name="The Broad Institute Genome Sequencing Platform"/>
            <person name="Birren B."/>
            <person name="Lander E."/>
            <person name="Galagan J."/>
            <person name="Cuomo C."/>
            <person name="Devon K."/>
            <person name="Jaffe D."/>
            <person name="Butler J."/>
            <person name="Alvarez P."/>
            <person name="Gnerre S."/>
            <person name="Grabherr M."/>
            <person name="Kleber M."/>
            <person name="Mauceli E."/>
            <person name="Brockman W."/>
            <person name="Young S."/>
            <person name="LaButti K."/>
            <person name="Sykes S."/>
            <person name="DeCaprio D."/>
            <person name="Crawford M."/>
            <person name="Koehrsen M."/>
            <person name="Engels R."/>
            <person name="Montgomery P."/>
            <person name="Pearson M."/>
            <person name="Howarth C."/>
            <person name="Larson L."/>
            <person name="White J."/>
            <person name="O'Leary S."/>
            <person name="Kodira C."/>
            <person name="Zeng Q."/>
            <person name="Yandava C."/>
            <person name="Alvarado L."/>
            <person name="Longcore J."/>
            <person name="James T."/>
        </authorList>
    </citation>
    <scope>NUCLEOTIDE SEQUENCE [LARGE SCALE GENOMIC DNA]</scope>
    <source>
        <strain evidence="14 15">JEL423</strain>
    </source>
</reference>
<comment type="pathway">
    <text evidence="2">Metabolic intermediate biosynthesis; prephenate biosynthesis; prephenate from chorismate: step 1/1.</text>
</comment>
<evidence type="ECO:0000256" key="8">
    <source>
        <dbReference type="ARBA" id="ARBA00023141"/>
    </source>
</evidence>
<protein>
    <recommendedName>
        <fullName evidence="4 12">Chorismate mutase</fullName>
        <ecNumber evidence="3 12">5.4.99.5</ecNumber>
    </recommendedName>
</protein>
<evidence type="ECO:0000256" key="1">
    <source>
        <dbReference type="ARBA" id="ARBA00004496"/>
    </source>
</evidence>
<keyword evidence="6" id="KW-0827">Tyrosine biosynthesis</keyword>
<dbReference type="GO" id="GO:0005737">
    <property type="term" value="C:cytoplasm"/>
    <property type="evidence" value="ECO:0007669"/>
    <property type="project" value="UniProtKB-SubCell"/>
</dbReference>
<dbReference type="EMBL" id="DS022300">
    <property type="protein sequence ID" value="OAJ36562.1"/>
    <property type="molecule type" value="Genomic_DNA"/>
</dbReference>
<evidence type="ECO:0000256" key="4">
    <source>
        <dbReference type="ARBA" id="ARBA00020296"/>
    </source>
</evidence>
<sequence>MNFSGNDLNLDKIRRELIRLEDSIIFGLVERAQFASNNIIYTPNAFEFQDFNGSFLDYFLHNIECVHAKVRRYTSPEEYPFTSPLPNPVLSAIAYPKILKENTINYNDKIKQVYLDHIQPQICAKGNDGNFGSSATRDVEILQLLSRRIHYGKFVAEAKYNDPKLHEEYLRLIKAGDRDGIMQLLTNKDVEIKLLKRVRSKVLTYGQEIVEDGSPDMQHNLRISPDTVSNIYEQYIIPLTKEVEVDYLLERC</sequence>
<evidence type="ECO:0000256" key="3">
    <source>
        <dbReference type="ARBA" id="ARBA00012404"/>
    </source>
</evidence>
<dbReference type="GO" id="GO:0009094">
    <property type="term" value="P:L-phenylalanine biosynthetic process"/>
    <property type="evidence" value="ECO:0007669"/>
    <property type="project" value="UniProtKB-KW"/>
</dbReference>
<gene>
    <name evidence="14" type="ORF">BDEG_20724</name>
</gene>
<dbReference type="NCBIfam" id="TIGR01802">
    <property type="entry name" value="CM_pl-yst"/>
    <property type="match status" value="1"/>
</dbReference>
<evidence type="ECO:0000256" key="7">
    <source>
        <dbReference type="ARBA" id="ARBA00022605"/>
    </source>
</evidence>
<dbReference type="AlphaFoldDB" id="A0A177WA16"/>
<evidence type="ECO:0000256" key="6">
    <source>
        <dbReference type="ARBA" id="ARBA00022498"/>
    </source>
</evidence>
<dbReference type="SUPFAM" id="SSF48600">
    <property type="entry name" value="Chorismate mutase II"/>
    <property type="match status" value="1"/>
</dbReference>
<comment type="subcellular location">
    <subcellularLocation>
        <location evidence="1">Cytoplasm</location>
    </subcellularLocation>
</comment>
<dbReference type="InterPro" id="IPR036263">
    <property type="entry name" value="Chorismate_II_sf"/>
</dbReference>
<dbReference type="InterPro" id="IPR037039">
    <property type="entry name" value="CM_AroQ_sf_eucaryotic"/>
</dbReference>
<evidence type="ECO:0000256" key="2">
    <source>
        <dbReference type="ARBA" id="ARBA00004817"/>
    </source>
</evidence>